<dbReference type="EMBL" id="LXWW01000046">
    <property type="protein sequence ID" value="OAO17077.1"/>
    <property type="molecule type" value="Genomic_DNA"/>
</dbReference>
<dbReference type="PANTHER" id="PTHR31389:SF4">
    <property type="entry name" value="LD39211P"/>
    <property type="match status" value="1"/>
</dbReference>
<dbReference type="PANTHER" id="PTHR31389">
    <property type="entry name" value="LD39211P"/>
    <property type="match status" value="1"/>
</dbReference>
<evidence type="ECO:0000313" key="3">
    <source>
        <dbReference type="Proteomes" id="UP000078348"/>
    </source>
</evidence>
<feature type="transmembrane region" description="Helical" evidence="1">
    <location>
        <begin position="6"/>
        <end position="24"/>
    </location>
</feature>
<evidence type="ECO:0000313" key="2">
    <source>
        <dbReference type="EMBL" id="OAO17077.1"/>
    </source>
</evidence>
<sequence length="445" mass="50569">MTSLLYRIVICVILFFILGLRVVYRSLSQDAGNIHGILLYSSIKSSGIASASPTEVISTIKNRSAYDEFIAAYYTKDRVLSERKRDTIQQRYPPHFHPNSNISSANSQYALPHFAELAYNDYDYPNITYPIPFSRLYSDERSHYENFSLPVPYLPSFVRTGVIQEDSFDGCDYLVVTGCSSNHLVVTINMMLSVVLTNRDASFVLVDFGLKDSDYAYLASELRFIHSIHNALNSSADVYYRRFAFSNFPEWWDISDKKIRGGYSWKVAAIYDLLLETKRIVVWSDGGNILPRNMGTELQHAYDFGAFSPASGDTIQKWVHGSSQSFLHHNKMVRRIMRGKGMCNGAFIAFDYNNENVMNNVVFPFVQCAYTRKCISPLKTSRKNHRQDQAILSVLMHSAKVEKSCIGGHDTDVLIHNDCKGVSCGLLREFVVTSINQKYRVSIPL</sequence>
<dbReference type="Proteomes" id="UP000078348">
    <property type="component" value="Unassembled WGS sequence"/>
</dbReference>
<dbReference type="OrthoDB" id="5954868at2759"/>
<name>A0A196SLJ0_BLAHN</name>
<protein>
    <submittedName>
        <fullName evidence="2">Uncharacterized protein</fullName>
    </submittedName>
</protein>
<accession>A0A196SLJ0</accession>
<keyword evidence="1" id="KW-1133">Transmembrane helix</keyword>
<evidence type="ECO:0000256" key="1">
    <source>
        <dbReference type="SAM" id="Phobius"/>
    </source>
</evidence>
<gene>
    <name evidence="2" type="ORF">AV274_1173</name>
</gene>
<reference evidence="2 3" key="1">
    <citation type="submission" date="2016-05" db="EMBL/GenBank/DDBJ databases">
        <title>Nuclear genome of Blastocystis sp. subtype 1 NandII.</title>
        <authorList>
            <person name="Gentekaki E."/>
            <person name="Curtis B."/>
            <person name="Stairs C."/>
            <person name="Eme L."/>
            <person name="Herman E."/>
            <person name="Klimes V."/>
            <person name="Arias M.C."/>
            <person name="Elias M."/>
            <person name="Hilliou F."/>
            <person name="Klute M."/>
            <person name="Malik S.-B."/>
            <person name="Pightling A."/>
            <person name="Rachubinski R."/>
            <person name="Salas D."/>
            <person name="Schlacht A."/>
            <person name="Suga H."/>
            <person name="Archibald J."/>
            <person name="Ball S.G."/>
            <person name="Clark G."/>
            <person name="Dacks J."/>
            <person name="Van Der Giezen M."/>
            <person name="Tsaousis A."/>
            <person name="Roger A."/>
        </authorList>
    </citation>
    <scope>NUCLEOTIDE SEQUENCE [LARGE SCALE GENOMIC DNA]</scope>
    <source>
        <strain evidence="3">ATCC 50177 / NandII</strain>
    </source>
</reference>
<keyword evidence="3" id="KW-1185">Reference proteome</keyword>
<dbReference type="AlphaFoldDB" id="A0A196SLJ0"/>
<keyword evidence="1" id="KW-0472">Membrane</keyword>
<proteinExistence type="predicted"/>
<keyword evidence="1" id="KW-0812">Transmembrane</keyword>
<organism evidence="2 3">
    <name type="scientific">Blastocystis sp. subtype 1 (strain ATCC 50177 / NandII)</name>
    <dbReference type="NCBI Taxonomy" id="478820"/>
    <lineage>
        <taxon>Eukaryota</taxon>
        <taxon>Sar</taxon>
        <taxon>Stramenopiles</taxon>
        <taxon>Bigyra</taxon>
        <taxon>Opalozoa</taxon>
        <taxon>Opalinata</taxon>
        <taxon>Blastocystidae</taxon>
        <taxon>Blastocystis</taxon>
    </lineage>
</organism>
<comment type="caution">
    <text evidence="2">The sequence shown here is derived from an EMBL/GenBank/DDBJ whole genome shotgun (WGS) entry which is preliminary data.</text>
</comment>